<dbReference type="Gene3D" id="3.30.1950.10">
    <property type="entry name" value="wza like domain"/>
    <property type="match status" value="1"/>
</dbReference>
<comment type="caution">
    <text evidence="5">The sequence shown here is derived from an EMBL/GenBank/DDBJ whole genome shotgun (WGS) entry which is preliminary data.</text>
</comment>
<feature type="domain" description="Polysaccharide export protein N-terminal" evidence="3">
    <location>
        <begin position="28"/>
        <end position="104"/>
    </location>
</feature>
<evidence type="ECO:0000259" key="3">
    <source>
        <dbReference type="Pfam" id="PF02563"/>
    </source>
</evidence>
<evidence type="ECO:0008006" key="6">
    <source>
        <dbReference type="Google" id="ProtNLM"/>
    </source>
</evidence>
<dbReference type="PANTHER" id="PTHR33619:SF3">
    <property type="entry name" value="POLYSACCHARIDE EXPORT PROTEIN GFCE-RELATED"/>
    <property type="match status" value="1"/>
</dbReference>
<dbReference type="Gene3D" id="3.10.560.10">
    <property type="entry name" value="Outer membrane lipoprotein wza domain like"/>
    <property type="match status" value="2"/>
</dbReference>
<name>A0A7C3WT17_9BACT</name>
<feature type="domain" description="Soluble ligand binding" evidence="4">
    <location>
        <begin position="110"/>
        <end position="144"/>
    </location>
</feature>
<protein>
    <recommendedName>
        <fullName evidence="6">Polysaccharide export protein</fullName>
    </recommendedName>
</protein>
<dbReference type="InterPro" id="IPR003715">
    <property type="entry name" value="Poly_export_N"/>
</dbReference>
<organism evidence="5">
    <name type="scientific">Desulfobacca acetoxidans</name>
    <dbReference type="NCBI Taxonomy" id="60893"/>
    <lineage>
        <taxon>Bacteria</taxon>
        <taxon>Pseudomonadati</taxon>
        <taxon>Thermodesulfobacteriota</taxon>
        <taxon>Desulfobaccia</taxon>
        <taxon>Desulfobaccales</taxon>
        <taxon>Desulfobaccaceae</taxon>
        <taxon>Desulfobacca</taxon>
    </lineage>
</organism>
<dbReference type="PANTHER" id="PTHR33619">
    <property type="entry name" value="POLYSACCHARIDE EXPORT PROTEIN GFCE-RELATED"/>
    <property type="match status" value="1"/>
</dbReference>
<proteinExistence type="predicted"/>
<evidence type="ECO:0000313" key="5">
    <source>
        <dbReference type="EMBL" id="HGB14557.1"/>
    </source>
</evidence>
<keyword evidence="1 2" id="KW-0732">Signal</keyword>
<feature type="domain" description="Soluble ligand binding" evidence="4">
    <location>
        <begin position="211"/>
        <end position="259"/>
    </location>
</feature>
<dbReference type="AlphaFoldDB" id="A0A7C3WT17"/>
<feature type="signal peptide" evidence="2">
    <location>
        <begin position="1"/>
        <end position="27"/>
    </location>
</feature>
<gene>
    <name evidence="5" type="ORF">ENV62_04905</name>
</gene>
<dbReference type="Pfam" id="PF10531">
    <property type="entry name" value="SLBB"/>
    <property type="match status" value="2"/>
</dbReference>
<feature type="chain" id="PRO_5027639002" description="Polysaccharide export protein" evidence="2">
    <location>
        <begin position="28"/>
        <end position="285"/>
    </location>
</feature>
<reference evidence="5" key="1">
    <citation type="journal article" date="2020" name="mSystems">
        <title>Genome- and Community-Level Interaction Insights into Carbon Utilization and Element Cycling Functions of Hydrothermarchaeota in Hydrothermal Sediment.</title>
        <authorList>
            <person name="Zhou Z."/>
            <person name="Liu Y."/>
            <person name="Xu W."/>
            <person name="Pan J."/>
            <person name="Luo Z.H."/>
            <person name="Li M."/>
        </authorList>
    </citation>
    <scope>NUCLEOTIDE SEQUENCE [LARGE SCALE GENOMIC DNA]</scope>
    <source>
        <strain evidence="5">SpSt-776</strain>
    </source>
</reference>
<dbReference type="EMBL" id="DTHB01000041">
    <property type="protein sequence ID" value="HGB14557.1"/>
    <property type="molecule type" value="Genomic_DNA"/>
</dbReference>
<evidence type="ECO:0000256" key="1">
    <source>
        <dbReference type="ARBA" id="ARBA00022729"/>
    </source>
</evidence>
<sequence>MNTSPKFFRKILAGIFFLVTVCGPAVAAAQDDYVLGPEDEIEIRVWDHDDLTRKLRVGLDGRLSYPFVGELKAQGRTVLELQKELERRLGDGYIVNPHVSVTVTDFKSRKFFVVGNVAKPGAYPLTKNVTVVEAVSLAGGLATGSGGKAAPSGTAIIVRAQPGEKADNPRLPEQARPQDKVVVSLNAALTGDPRHNVEIKNGDTVYVPTLVFYVTGEVKKPGRYPYEEGLTVLQAVTTAEGFTDKAAPRRTHIIREHGRVKEKIAVGLGDPVRPGDTVVVPEAWF</sequence>
<evidence type="ECO:0000259" key="4">
    <source>
        <dbReference type="Pfam" id="PF10531"/>
    </source>
</evidence>
<dbReference type="Pfam" id="PF02563">
    <property type="entry name" value="Poly_export"/>
    <property type="match status" value="1"/>
</dbReference>
<dbReference type="GO" id="GO:0015159">
    <property type="term" value="F:polysaccharide transmembrane transporter activity"/>
    <property type="evidence" value="ECO:0007669"/>
    <property type="project" value="InterPro"/>
</dbReference>
<dbReference type="InterPro" id="IPR019554">
    <property type="entry name" value="Soluble_ligand-bd"/>
</dbReference>
<evidence type="ECO:0000256" key="2">
    <source>
        <dbReference type="SAM" id="SignalP"/>
    </source>
</evidence>
<accession>A0A7C3WT17</accession>
<dbReference type="InterPro" id="IPR049712">
    <property type="entry name" value="Poly_export"/>
</dbReference>